<evidence type="ECO:0000313" key="2">
    <source>
        <dbReference type="Proteomes" id="UP000027986"/>
    </source>
</evidence>
<name>A0A075JIW2_9MICO</name>
<dbReference type="RefSeq" id="WP_038566459.1">
    <property type="nucleotide sequence ID" value="NZ_CP008889.1"/>
</dbReference>
<dbReference type="KEGG" id="dni:HX89_01355"/>
<accession>A0A075JIW2</accession>
<proteinExistence type="predicted"/>
<dbReference type="AlphaFoldDB" id="A0A075JIW2"/>
<gene>
    <name evidence="1" type="ORF">HX89_01355</name>
</gene>
<dbReference type="EMBL" id="CP008889">
    <property type="protein sequence ID" value="AIF39853.1"/>
    <property type="molecule type" value="Genomic_DNA"/>
</dbReference>
<dbReference type="HOGENOM" id="CLU_2933768_0_0_11"/>
<protein>
    <submittedName>
        <fullName evidence="1">Uncharacterized protein</fullName>
    </submittedName>
</protein>
<dbReference type="GeneID" id="41839896"/>
<sequence>MILESVAQVGYDTQAVVPGLQLHLDSVEVMIGALEEIAAVLEIPAEMGGASLNDVRGLSH</sequence>
<keyword evidence="2" id="KW-1185">Reference proteome</keyword>
<evidence type="ECO:0000313" key="1">
    <source>
        <dbReference type="EMBL" id="AIF39853.1"/>
    </source>
</evidence>
<organism evidence="1 2">
    <name type="scientific">Dermacoccus nishinomiyaensis</name>
    <dbReference type="NCBI Taxonomy" id="1274"/>
    <lineage>
        <taxon>Bacteria</taxon>
        <taxon>Bacillati</taxon>
        <taxon>Actinomycetota</taxon>
        <taxon>Actinomycetes</taxon>
        <taxon>Micrococcales</taxon>
        <taxon>Dermacoccaceae</taxon>
        <taxon>Dermacoccus</taxon>
    </lineage>
</organism>
<dbReference type="Proteomes" id="UP000027986">
    <property type="component" value="Chromosome"/>
</dbReference>
<reference evidence="1 2" key="1">
    <citation type="submission" date="2014-07" db="EMBL/GenBank/DDBJ databases">
        <title>Genome Sequencing of Dermacoccus nishinomiyaensis.</title>
        <authorList>
            <person name="Hong K.W."/>
            <person name="Chan K.G."/>
        </authorList>
    </citation>
    <scope>NUCLEOTIDE SEQUENCE [LARGE SCALE GENOMIC DNA]</scope>
    <source>
        <strain evidence="1 2">M25</strain>
    </source>
</reference>